<accession>A0A8X6VGH7</accession>
<keyword evidence="3" id="KW-1185">Reference proteome</keyword>
<dbReference type="AlphaFoldDB" id="A0A8X6VGH7"/>
<proteinExistence type="predicted"/>
<comment type="caution">
    <text evidence="2">The sequence shown here is derived from an EMBL/GenBank/DDBJ whole genome shotgun (WGS) entry which is preliminary data.</text>
</comment>
<sequence length="196" mass="22411">MYSGKDKTLNLLKCKRPPIGTVWKLEEEGVSPRHLTMVQNDEVPHQKPSKKPLTTTAEWNKTKGKERDFPPIQQHPGETKGLHNRGKFRGCTAVTRIGIRYCLKRSEGSVSNKGERCRWRLHGQHGLIHLSASNETARDKQLGQPDLLCRGKLTHRVFCAPPRRLFSSWKDARGITHPEKHGGKNVHFFPKREESI</sequence>
<dbReference type="Proteomes" id="UP000887159">
    <property type="component" value="Unassembled WGS sequence"/>
</dbReference>
<evidence type="ECO:0000313" key="3">
    <source>
        <dbReference type="Proteomes" id="UP000887159"/>
    </source>
</evidence>
<feature type="region of interest" description="Disordered" evidence="1">
    <location>
        <begin position="64"/>
        <end position="84"/>
    </location>
</feature>
<evidence type="ECO:0000256" key="1">
    <source>
        <dbReference type="SAM" id="MobiDB-lite"/>
    </source>
</evidence>
<evidence type="ECO:0000313" key="2">
    <source>
        <dbReference type="EMBL" id="GFY05180.1"/>
    </source>
</evidence>
<organism evidence="2 3">
    <name type="scientific">Trichonephila clavipes</name>
    <name type="common">Golden silk orbweaver</name>
    <name type="synonym">Nephila clavipes</name>
    <dbReference type="NCBI Taxonomy" id="2585209"/>
    <lineage>
        <taxon>Eukaryota</taxon>
        <taxon>Metazoa</taxon>
        <taxon>Ecdysozoa</taxon>
        <taxon>Arthropoda</taxon>
        <taxon>Chelicerata</taxon>
        <taxon>Arachnida</taxon>
        <taxon>Araneae</taxon>
        <taxon>Araneomorphae</taxon>
        <taxon>Entelegynae</taxon>
        <taxon>Araneoidea</taxon>
        <taxon>Nephilidae</taxon>
        <taxon>Trichonephila</taxon>
    </lineage>
</organism>
<protein>
    <submittedName>
        <fullName evidence="2">Uncharacterized protein</fullName>
    </submittedName>
</protein>
<dbReference type="EMBL" id="BMAU01021250">
    <property type="protein sequence ID" value="GFY05180.1"/>
    <property type="molecule type" value="Genomic_DNA"/>
</dbReference>
<reference evidence="2" key="1">
    <citation type="submission" date="2020-08" db="EMBL/GenBank/DDBJ databases">
        <title>Multicomponent nature underlies the extraordinary mechanical properties of spider dragline silk.</title>
        <authorList>
            <person name="Kono N."/>
            <person name="Nakamura H."/>
            <person name="Mori M."/>
            <person name="Yoshida Y."/>
            <person name="Ohtoshi R."/>
            <person name="Malay A.D."/>
            <person name="Moran D.A.P."/>
            <person name="Tomita M."/>
            <person name="Numata K."/>
            <person name="Arakawa K."/>
        </authorList>
    </citation>
    <scope>NUCLEOTIDE SEQUENCE</scope>
</reference>
<name>A0A8X6VGH7_TRICX</name>
<gene>
    <name evidence="2" type="ORF">TNCV_2206261</name>
</gene>